<dbReference type="PROSITE" id="PS50949">
    <property type="entry name" value="HTH_GNTR"/>
    <property type="match status" value="1"/>
</dbReference>
<evidence type="ECO:0000256" key="2">
    <source>
        <dbReference type="ARBA" id="ARBA00023125"/>
    </source>
</evidence>
<sequence>MAEALILDIKAGNWRIGDALPTEAELVQRFGASRSTVRESLRELAAMGYIKRRQGARSILVADDPTDSFVNSVQSIGELLQYSGRTRSTLLARSEVVATGDMARRLGVVAGSRWLRLDYLRTPMRGQLPLGLSEIYVDARHADALGTIDDSLTIYRQLEQRAGLVVRRVEQSIEASTATPAMAAPLRVAPGSPLLLVRTEFITSAGEVMEVGLGHFPAGRYRMEIMLQRSGGASDIDG</sequence>
<keyword evidence="1" id="KW-0805">Transcription regulation</keyword>
<dbReference type="PANTHER" id="PTHR44846">
    <property type="entry name" value="MANNOSYL-D-GLYCERATE TRANSPORT/METABOLISM SYSTEM REPRESSOR MNGR-RELATED"/>
    <property type="match status" value="1"/>
</dbReference>
<evidence type="ECO:0000313" key="5">
    <source>
        <dbReference type="EMBL" id="MBM6577825.1"/>
    </source>
</evidence>
<dbReference type="InterPro" id="IPR000524">
    <property type="entry name" value="Tscrpt_reg_HTH_GntR"/>
</dbReference>
<evidence type="ECO:0000259" key="4">
    <source>
        <dbReference type="PROSITE" id="PS50949"/>
    </source>
</evidence>
<dbReference type="InterPro" id="IPR036388">
    <property type="entry name" value="WH-like_DNA-bd_sf"/>
</dbReference>
<dbReference type="RefSeq" id="WP_204199925.1">
    <property type="nucleotide sequence ID" value="NZ_JAFEMC010000005.1"/>
</dbReference>
<dbReference type="EMBL" id="JAFEMC010000005">
    <property type="protein sequence ID" value="MBM6577825.1"/>
    <property type="molecule type" value="Genomic_DNA"/>
</dbReference>
<dbReference type="InterPro" id="IPR050679">
    <property type="entry name" value="Bact_HTH_transcr_reg"/>
</dbReference>
<dbReference type="InterPro" id="IPR011663">
    <property type="entry name" value="UTRA"/>
</dbReference>
<dbReference type="SUPFAM" id="SSF64288">
    <property type="entry name" value="Chorismate lyase-like"/>
    <property type="match status" value="1"/>
</dbReference>
<comment type="caution">
    <text evidence="5">The sequence shown here is derived from an EMBL/GenBank/DDBJ whole genome shotgun (WGS) entry which is preliminary data.</text>
</comment>
<dbReference type="CDD" id="cd07377">
    <property type="entry name" value="WHTH_GntR"/>
    <property type="match status" value="1"/>
</dbReference>
<dbReference type="Pfam" id="PF00392">
    <property type="entry name" value="GntR"/>
    <property type="match status" value="1"/>
</dbReference>
<name>A0ABS2DA71_9SPHN</name>
<evidence type="ECO:0000256" key="1">
    <source>
        <dbReference type="ARBA" id="ARBA00023015"/>
    </source>
</evidence>
<gene>
    <name evidence="5" type="ORF">ILT43_15690</name>
</gene>
<dbReference type="SUPFAM" id="SSF46785">
    <property type="entry name" value="Winged helix' DNA-binding domain"/>
    <property type="match status" value="1"/>
</dbReference>
<dbReference type="SMART" id="SM00866">
    <property type="entry name" value="UTRA"/>
    <property type="match status" value="1"/>
</dbReference>
<keyword evidence="6" id="KW-1185">Reference proteome</keyword>
<dbReference type="SMART" id="SM00345">
    <property type="entry name" value="HTH_GNTR"/>
    <property type="match status" value="1"/>
</dbReference>
<dbReference type="Proteomes" id="UP000763641">
    <property type="component" value="Unassembled WGS sequence"/>
</dbReference>
<feature type="domain" description="HTH gntR-type" evidence="4">
    <location>
        <begin position="1"/>
        <end position="64"/>
    </location>
</feature>
<dbReference type="Gene3D" id="3.40.1410.10">
    <property type="entry name" value="Chorismate lyase-like"/>
    <property type="match status" value="1"/>
</dbReference>
<dbReference type="InterPro" id="IPR028978">
    <property type="entry name" value="Chorismate_lyase_/UTRA_dom_sf"/>
</dbReference>
<protein>
    <submittedName>
        <fullName evidence="5">GntR family transcriptional regulator</fullName>
    </submittedName>
</protein>
<proteinExistence type="predicted"/>
<accession>A0ABS2DA71</accession>
<evidence type="ECO:0000313" key="6">
    <source>
        <dbReference type="Proteomes" id="UP000763641"/>
    </source>
</evidence>
<dbReference type="Pfam" id="PF07702">
    <property type="entry name" value="UTRA"/>
    <property type="match status" value="1"/>
</dbReference>
<organism evidence="5 6">
    <name type="scientific">Sphingomonas longa</name>
    <dbReference type="NCBI Taxonomy" id="2778730"/>
    <lineage>
        <taxon>Bacteria</taxon>
        <taxon>Pseudomonadati</taxon>
        <taxon>Pseudomonadota</taxon>
        <taxon>Alphaproteobacteria</taxon>
        <taxon>Sphingomonadales</taxon>
        <taxon>Sphingomonadaceae</taxon>
        <taxon>Sphingomonas</taxon>
    </lineage>
</organism>
<keyword evidence="2" id="KW-0238">DNA-binding</keyword>
<evidence type="ECO:0000256" key="3">
    <source>
        <dbReference type="ARBA" id="ARBA00023163"/>
    </source>
</evidence>
<keyword evidence="3" id="KW-0804">Transcription</keyword>
<dbReference type="Gene3D" id="1.10.10.10">
    <property type="entry name" value="Winged helix-like DNA-binding domain superfamily/Winged helix DNA-binding domain"/>
    <property type="match status" value="1"/>
</dbReference>
<dbReference type="PRINTS" id="PR00035">
    <property type="entry name" value="HTHGNTR"/>
</dbReference>
<reference evidence="5 6" key="1">
    <citation type="submission" date="2020-12" db="EMBL/GenBank/DDBJ databases">
        <title>Sphingomonas sp.</title>
        <authorList>
            <person name="Kim M.K."/>
        </authorList>
    </citation>
    <scope>NUCLEOTIDE SEQUENCE [LARGE SCALE GENOMIC DNA]</scope>
    <source>
        <strain evidence="5 6">BT552</strain>
    </source>
</reference>
<dbReference type="InterPro" id="IPR036390">
    <property type="entry name" value="WH_DNA-bd_sf"/>
</dbReference>